<reference evidence="9 10" key="1">
    <citation type="submission" date="2024-06" db="EMBL/GenBank/DDBJ databases">
        <title>The Natural Products Discovery Center: Release of the First 8490 Sequenced Strains for Exploring Actinobacteria Biosynthetic Diversity.</title>
        <authorList>
            <person name="Kalkreuter E."/>
            <person name="Kautsar S.A."/>
            <person name="Yang D."/>
            <person name="Bader C.D."/>
            <person name="Teijaro C.N."/>
            <person name="Fluegel L."/>
            <person name="Davis C.M."/>
            <person name="Simpson J.R."/>
            <person name="Lauterbach L."/>
            <person name="Steele A.D."/>
            <person name="Gui C."/>
            <person name="Meng S."/>
            <person name="Li G."/>
            <person name="Viehrig K."/>
            <person name="Ye F."/>
            <person name="Su P."/>
            <person name="Kiefer A.F."/>
            <person name="Nichols A."/>
            <person name="Cepeda A.J."/>
            <person name="Yan W."/>
            <person name="Fan B."/>
            <person name="Jiang Y."/>
            <person name="Adhikari A."/>
            <person name="Zheng C.-J."/>
            <person name="Schuster L."/>
            <person name="Cowan T.M."/>
            <person name="Smanski M.J."/>
            <person name="Chevrette M.G."/>
            <person name="De Carvalho L.P.S."/>
            <person name="Shen B."/>
        </authorList>
    </citation>
    <scope>NUCLEOTIDE SEQUENCE [LARGE SCALE GENOMIC DNA]</scope>
    <source>
        <strain evidence="9 10">NPDC000234</strain>
    </source>
</reference>
<dbReference type="EMBL" id="JBEPEK010000248">
    <property type="protein sequence ID" value="MER7183454.1"/>
    <property type="molecule type" value="Genomic_DNA"/>
</dbReference>
<name>A0ABV1X363_9ACTN</name>
<comment type="subcellular location">
    <subcellularLocation>
        <location evidence="1 7">Cell membrane</location>
        <topology evidence="1 7">Multi-pass membrane protein</topology>
    </subcellularLocation>
</comment>
<keyword evidence="2 7" id="KW-0813">Transport</keyword>
<dbReference type="InterPro" id="IPR000515">
    <property type="entry name" value="MetI-like"/>
</dbReference>
<evidence type="ECO:0000256" key="3">
    <source>
        <dbReference type="ARBA" id="ARBA00022475"/>
    </source>
</evidence>
<evidence type="ECO:0000256" key="7">
    <source>
        <dbReference type="RuleBase" id="RU363032"/>
    </source>
</evidence>
<dbReference type="Gene3D" id="1.10.3720.10">
    <property type="entry name" value="MetI-like"/>
    <property type="match status" value="1"/>
</dbReference>
<keyword evidence="6 7" id="KW-0472">Membrane</keyword>
<dbReference type="RefSeq" id="WP_350784789.1">
    <property type="nucleotide sequence ID" value="NZ_JBEPEK010000248.1"/>
</dbReference>
<feature type="transmembrane region" description="Helical" evidence="7">
    <location>
        <begin position="233"/>
        <end position="256"/>
    </location>
</feature>
<keyword evidence="4 7" id="KW-0812">Transmembrane</keyword>
<feature type="transmembrane region" description="Helical" evidence="7">
    <location>
        <begin position="133"/>
        <end position="155"/>
    </location>
</feature>
<dbReference type="PROSITE" id="PS50928">
    <property type="entry name" value="ABC_TM1"/>
    <property type="match status" value="1"/>
</dbReference>
<feature type="transmembrane region" description="Helical" evidence="7">
    <location>
        <begin position="280"/>
        <end position="299"/>
    </location>
</feature>
<evidence type="ECO:0000256" key="4">
    <source>
        <dbReference type="ARBA" id="ARBA00022692"/>
    </source>
</evidence>
<evidence type="ECO:0000256" key="6">
    <source>
        <dbReference type="ARBA" id="ARBA00023136"/>
    </source>
</evidence>
<dbReference type="PANTHER" id="PTHR43163">
    <property type="entry name" value="DIPEPTIDE TRANSPORT SYSTEM PERMEASE PROTEIN DPPB-RELATED"/>
    <property type="match status" value="1"/>
</dbReference>
<keyword evidence="5 7" id="KW-1133">Transmembrane helix</keyword>
<dbReference type="InterPro" id="IPR035906">
    <property type="entry name" value="MetI-like_sf"/>
</dbReference>
<organism evidence="9 10">
    <name type="scientific">Streptomyces hyaluromycini</name>
    <dbReference type="NCBI Taxonomy" id="1377993"/>
    <lineage>
        <taxon>Bacteria</taxon>
        <taxon>Bacillati</taxon>
        <taxon>Actinomycetota</taxon>
        <taxon>Actinomycetes</taxon>
        <taxon>Kitasatosporales</taxon>
        <taxon>Streptomycetaceae</taxon>
        <taxon>Streptomyces</taxon>
    </lineage>
</organism>
<evidence type="ECO:0000256" key="5">
    <source>
        <dbReference type="ARBA" id="ARBA00022989"/>
    </source>
</evidence>
<evidence type="ECO:0000256" key="1">
    <source>
        <dbReference type="ARBA" id="ARBA00004651"/>
    </source>
</evidence>
<keyword evidence="3" id="KW-1003">Cell membrane</keyword>
<feature type="transmembrane region" description="Helical" evidence="7">
    <location>
        <begin position="175"/>
        <end position="196"/>
    </location>
</feature>
<evidence type="ECO:0000313" key="9">
    <source>
        <dbReference type="EMBL" id="MER7183454.1"/>
    </source>
</evidence>
<dbReference type="Pfam" id="PF00528">
    <property type="entry name" value="BPD_transp_1"/>
    <property type="match status" value="1"/>
</dbReference>
<comment type="similarity">
    <text evidence="7">Belongs to the binding-protein-dependent transport system permease family.</text>
</comment>
<protein>
    <submittedName>
        <fullName evidence="9">ABC transporter permease</fullName>
    </submittedName>
</protein>
<evidence type="ECO:0000256" key="2">
    <source>
        <dbReference type="ARBA" id="ARBA00022448"/>
    </source>
</evidence>
<accession>A0ABV1X363</accession>
<evidence type="ECO:0000259" key="8">
    <source>
        <dbReference type="PROSITE" id="PS50928"/>
    </source>
</evidence>
<dbReference type="PANTHER" id="PTHR43163:SF6">
    <property type="entry name" value="DIPEPTIDE TRANSPORT SYSTEM PERMEASE PROTEIN DPPB-RELATED"/>
    <property type="match status" value="1"/>
</dbReference>
<dbReference type="CDD" id="cd06261">
    <property type="entry name" value="TM_PBP2"/>
    <property type="match status" value="1"/>
</dbReference>
<sequence>MWRTSGMRIVQAVPLLLFVSALTFFLQLFVPGDAARSIGGLNASPQAVAALRHRLHLDQPVWERYWAWLKDAVHGDLGQSISSNESVSGALDTRLGVTLSLVIATTLLALVVGVVLGMAGARGGRATRVTADIASIAGMTVPAFWVGLLGIWIFNTQFGLLPANGYVFFGTSPGGWLRSLLLPVAALAFALVTVIAKQTREQLADVLSRDFVRNLRANGVSERSILFKHALRHVSVTVLTVAGNNLIGLLGAAVVVEELFGLPGLGSAAVTAASSGDIPVIQGVAVYFTLIVVGLNLLLDLAVGRLNPQAVAA</sequence>
<dbReference type="Proteomes" id="UP001474181">
    <property type="component" value="Unassembled WGS sequence"/>
</dbReference>
<feature type="domain" description="ABC transmembrane type-1" evidence="8">
    <location>
        <begin position="95"/>
        <end position="299"/>
    </location>
</feature>
<dbReference type="InterPro" id="IPR045621">
    <property type="entry name" value="BPD_transp_1_N"/>
</dbReference>
<comment type="caution">
    <text evidence="9">The sequence shown here is derived from an EMBL/GenBank/DDBJ whole genome shotgun (WGS) entry which is preliminary data.</text>
</comment>
<gene>
    <name evidence="9" type="ORF">ABT404_28950</name>
</gene>
<keyword evidence="10" id="KW-1185">Reference proteome</keyword>
<dbReference type="Pfam" id="PF19300">
    <property type="entry name" value="BPD_transp_1_N"/>
    <property type="match status" value="1"/>
</dbReference>
<proteinExistence type="inferred from homology"/>
<dbReference type="SUPFAM" id="SSF161098">
    <property type="entry name" value="MetI-like"/>
    <property type="match status" value="1"/>
</dbReference>
<feature type="transmembrane region" description="Helical" evidence="7">
    <location>
        <begin position="97"/>
        <end position="121"/>
    </location>
</feature>
<evidence type="ECO:0000313" key="10">
    <source>
        <dbReference type="Proteomes" id="UP001474181"/>
    </source>
</evidence>